<feature type="transmembrane region" description="Helical" evidence="8">
    <location>
        <begin position="172"/>
        <end position="190"/>
    </location>
</feature>
<dbReference type="InterPro" id="IPR050171">
    <property type="entry name" value="MFS_Transporters"/>
</dbReference>
<evidence type="ECO:0000256" key="5">
    <source>
        <dbReference type="ARBA" id="ARBA00022989"/>
    </source>
</evidence>
<feature type="transmembrane region" description="Helical" evidence="8">
    <location>
        <begin position="372"/>
        <end position="393"/>
    </location>
</feature>
<evidence type="ECO:0000256" key="4">
    <source>
        <dbReference type="ARBA" id="ARBA00022692"/>
    </source>
</evidence>
<evidence type="ECO:0000259" key="9">
    <source>
        <dbReference type="PROSITE" id="PS50850"/>
    </source>
</evidence>
<organism evidence="10 11">
    <name type="scientific">Saccharothrix coeruleofusca</name>
    <dbReference type="NCBI Taxonomy" id="33919"/>
    <lineage>
        <taxon>Bacteria</taxon>
        <taxon>Bacillati</taxon>
        <taxon>Actinomycetota</taxon>
        <taxon>Actinomycetes</taxon>
        <taxon>Pseudonocardiales</taxon>
        <taxon>Pseudonocardiaceae</taxon>
        <taxon>Saccharothrix</taxon>
    </lineage>
</organism>
<evidence type="ECO:0000256" key="2">
    <source>
        <dbReference type="ARBA" id="ARBA00022448"/>
    </source>
</evidence>
<evidence type="ECO:0000256" key="6">
    <source>
        <dbReference type="ARBA" id="ARBA00023136"/>
    </source>
</evidence>
<dbReference type="CDD" id="cd17325">
    <property type="entry name" value="MFS_MdtG_SLC18_like"/>
    <property type="match status" value="1"/>
</dbReference>
<dbReference type="PANTHER" id="PTHR23517">
    <property type="entry name" value="RESISTANCE PROTEIN MDTM, PUTATIVE-RELATED-RELATED"/>
    <property type="match status" value="1"/>
</dbReference>
<dbReference type="InterPro" id="IPR005828">
    <property type="entry name" value="MFS_sugar_transport-like"/>
</dbReference>
<reference evidence="10" key="2">
    <citation type="submission" date="2020-09" db="EMBL/GenBank/DDBJ databases">
        <authorList>
            <person name="Sun Q."/>
            <person name="Ohkuma M."/>
        </authorList>
    </citation>
    <scope>NUCLEOTIDE SEQUENCE</scope>
    <source>
        <strain evidence="10">JCM 3313</strain>
    </source>
</reference>
<comment type="subcellular location">
    <subcellularLocation>
        <location evidence="1">Cell membrane</location>
        <topology evidence="1">Multi-pass membrane protein</topology>
    </subcellularLocation>
</comment>
<keyword evidence="6 8" id="KW-0472">Membrane</keyword>
<dbReference type="Proteomes" id="UP000639606">
    <property type="component" value="Unassembled WGS sequence"/>
</dbReference>
<protein>
    <submittedName>
        <fullName evidence="10">MFS transporter</fullName>
    </submittedName>
</protein>
<dbReference type="Gene3D" id="1.20.1250.20">
    <property type="entry name" value="MFS general substrate transporter like domains"/>
    <property type="match status" value="1"/>
</dbReference>
<keyword evidence="2" id="KW-0813">Transport</keyword>
<dbReference type="GO" id="GO:0022857">
    <property type="term" value="F:transmembrane transporter activity"/>
    <property type="evidence" value="ECO:0007669"/>
    <property type="project" value="InterPro"/>
</dbReference>
<dbReference type="Pfam" id="PF00083">
    <property type="entry name" value="Sugar_tr"/>
    <property type="match status" value="1"/>
</dbReference>
<feature type="transmembrane region" description="Helical" evidence="8">
    <location>
        <begin position="113"/>
        <end position="132"/>
    </location>
</feature>
<comment type="caution">
    <text evidence="10">The sequence shown here is derived from an EMBL/GenBank/DDBJ whole genome shotgun (WGS) entry which is preliminary data.</text>
</comment>
<feature type="domain" description="Major facilitator superfamily (MFS) profile" evidence="9">
    <location>
        <begin position="17"/>
        <end position="398"/>
    </location>
</feature>
<proteinExistence type="predicted"/>
<gene>
    <name evidence="10" type="ORF">GCM10010185_16060</name>
</gene>
<keyword evidence="5 8" id="KW-1133">Transmembrane helix</keyword>
<name>A0A918AJ91_9PSEU</name>
<dbReference type="Pfam" id="PF07690">
    <property type="entry name" value="MFS_1"/>
    <property type="match status" value="1"/>
</dbReference>
<dbReference type="EMBL" id="BMRG01000002">
    <property type="protein sequence ID" value="GGP45052.1"/>
    <property type="molecule type" value="Genomic_DNA"/>
</dbReference>
<feature type="region of interest" description="Disordered" evidence="7">
    <location>
        <begin position="411"/>
        <end position="437"/>
    </location>
</feature>
<feature type="transmembrane region" description="Helical" evidence="8">
    <location>
        <begin position="253"/>
        <end position="272"/>
    </location>
</feature>
<dbReference type="InterPro" id="IPR020846">
    <property type="entry name" value="MFS_dom"/>
</dbReference>
<dbReference type="PRINTS" id="PR01035">
    <property type="entry name" value="TCRTETA"/>
</dbReference>
<dbReference type="AlphaFoldDB" id="A0A918AJ91"/>
<evidence type="ECO:0000256" key="8">
    <source>
        <dbReference type="SAM" id="Phobius"/>
    </source>
</evidence>
<feature type="transmembrane region" description="Helical" evidence="8">
    <location>
        <begin position="83"/>
        <end position="107"/>
    </location>
</feature>
<sequence length="437" mass="44934">MLEDAGATKTKPRLPSEVWVLVAASFIIAIGFGIVAPVLPAYANSFNVGSTAVSVVISAFAFVRLVFAPVSGRLVSKLGETRVYITGILIVAVGTGACGFATAYWQLVVLRSLSGVGSTMFTVAAVGLLIRITPAPLRGRASGLWATGFLLGNIAGPLVGGLLVGISIQVPFVTYAVALFIAAFVVWWFLRNSAVAAQDTTKAQSTMTVRTALKSAAYRASLLSSFANGWAVFGLRVSLVPLFVVEVLHSTESVAGISMSVFALGNAVVLTLSGWLSDTIGRKPLGIAGLVFSAVGTTWFGFSTGVLEFMIASLVAGLGAGLLNPPQNAVVADVIGPKGKGGPVLAGFQMAADSGAIVGPLLAGVLADNLSYTAAFTVTGGIMVIALVAWLFAPETLPRQEKTHVAETVAGECGTLDEGPELPVGERLAGRPRQPDA</sequence>
<accession>A0A918AJ91</accession>
<keyword evidence="11" id="KW-1185">Reference proteome</keyword>
<feature type="transmembrane region" description="Helical" evidence="8">
    <location>
        <begin position="51"/>
        <end position="71"/>
    </location>
</feature>
<keyword evidence="4 8" id="KW-0812">Transmembrane</keyword>
<dbReference type="SUPFAM" id="SSF103473">
    <property type="entry name" value="MFS general substrate transporter"/>
    <property type="match status" value="1"/>
</dbReference>
<feature type="transmembrane region" description="Helical" evidence="8">
    <location>
        <begin position="144"/>
        <end position="166"/>
    </location>
</feature>
<dbReference type="InterPro" id="IPR011701">
    <property type="entry name" value="MFS"/>
</dbReference>
<reference evidence="10" key="1">
    <citation type="journal article" date="2014" name="Int. J. Syst. Evol. Microbiol.">
        <title>Complete genome sequence of Corynebacterium casei LMG S-19264T (=DSM 44701T), isolated from a smear-ripened cheese.</title>
        <authorList>
            <consortium name="US DOE Joint Genome Institute (JGI-PGF)"/>
            <person name="Walter F."/>
            <person name="Albersmeier A."/>
            <person name="Kalinowski J."/>
            <person name="Ruckert C."/>
        </authorList>
    </citation>
    <scope>NUCLEOTIDE SEQUENCE</scope>
    <source>
        <strain evidence="10">JCM 3313</strain>
    </source>
</reference>
<evidence type="ECO:0000256" key="3">
    <source>
        <dbReference type="ARBA" id="ARBA00022475"/>
    </source>
</evidence>
<dbReference type="PROSITE" id="PS50850">
    <property type="entry name" value="MFS"/>
    <property type="match status" value="1"/>
</dbReference>
<feature type="transmembrane region" description="Helical" evidence="8">
    <location>
        <begin position="18"/>
        <end position="39"/>
    </location>
</feature>
<dbReference type="GO" id="GO:0005886">
    <property type="term" value="C:plasma membrane"/>
    <property type="evidence" value="ECO:0007669"/>
    <property type="project" value="UniProtKB-SubCell"/>
</dbReference>
<evidence type="ECO:0000256" key="7">
    <source>
        <dbReference type="SAM" id="MobiDB-lite"/>
    </source>
</evidence>
<dbReference type="RefSeq" id="WP_229795237.1">
    <property type="nucleotide sequence ID" value="NZ_BMRG01000002.1"/>
</dbReference>
<feature type="transmembrane region" description="Helical" evidence="8">
    <location>
        <begin position="211"/>
        <end position="233"/>
    </location>
</feature>
<keyword evidence="3" id="KW-1003">Cell membrane</keyword>
<dbReference type="InterPro" id="IPR036259">
    <property type="entry name" value="MFS_trans_sf"/>
</dbReference>
<evidence type="ECO:0000313" key="11">
    <source>
        <dbReference type="Proteomes" id="UP000639606"/>
    </source>
</evidence>
<evidence type="ECO:0000256" key="1">
    <source>
        <dbReference type="ARBA" id="ARBA00004651"/>
    </source>
</evidence>
<dbReference type="Gene3D" id="1.20.1720.10">
    <property type="entry name" value="Multidrug resistance protein D"/>
    <property type="match status" value="1"/>
</dbReference>
<dbReference type="InterPro" id="IPR001958">
    <property type="entry name" value="Tet-R_TetA/multi-R_MdtG-like"/>
</dbReference>
<feature type="transmembrane region" description="Helical" evidence="8">
    <location>
        <begin position="284"/>
        <end position="300"/>
    </location>
</feature>
<evidence type="ECO:0000313" key="10">
    <source>
        <dbReference type="EMBL" id="GGP45052.1"/>
    </source>
</evidence>